<dbReference type="EMBL" id="JAKGAS010000001">
    <property type="protein sequence ID" value="MCF2946692.1"/>
    <property type="molecule type" value="Genomic_DNA"/>
</dbReference>
<dbReference type="InterPro" id="IPR051715">
    <property type="entry name" value="Intimin-Invasin_domain"/>
</dbReference>
<dbReference type="Proteomes" id="UP001521137">
    <property type="component" value="Unassembled WGS sequence"/>
</dbReference>
<feature type="domain" description="Big-1" evidence="2">
    <location>
        <begin position="554"/>
        <end position="647"/>
    </location>
</feature>
<feature type="domain" description="Big-1" evidence="2">
    <location>
        <begin position="45"/>
        <end position="146"/>
    </location>
</feature>
<dbReference type="InterPro" id="IPR013783">
    <property type="entry name" value="Ig-like_fold"/>
</dbReference>
<organism evidence="3 4">
    <name type="scientific">Paraglaciecola algarum</name>
    <dbReference type="NCBI Taxonomy" id="3050085"/>
    <lineage>
        <taxon>Bacteria</taxon>
        <taxon>Pseudomonadati</taxon>
        <taxon>Pseudomonadota</taxon>
        <taxon>Gammaproteobacteria</taxon>
        <taxon>Alteromonadales</taxon>
        <taxon>Alteromonadaceae</taxon>
        <taxon>Paraglaciecola</taxon>
    </lineage>
</organism>
<dbReference type="InterPro" id="IPR008964">
    <property type="entry name" value="Invasin/intimin_cell_adhesion"/>
</dbReference>
<sequence>MILRVKTLLGIFILFGLFACGGGGGGLERDNGTSGNTGGGATDPTVSTIQLELSSLATGQVSSILSEDNSLRLTATVKDASGNAMPQALVTFTFNREGLAIFSNDSGSAPTNSEGVATIDILVGQDSGGVEVSASLSSGDPVSIAFTSSGTTTGGTANRISLTFTNIETGEESDSLSEGTPLRLTTLATDASGTPITDTLINYTFEPEGLAIFSNDSGTAKTNNEGVAIIDILVGDDSGAGKIIATLETGESESTTFVSAGITQINEQPASLDLFSSSIQLASSGSDKIELLALVKDANNVLLQGIEVTFSADSDASLQQTQIVTGADGIAKALLSTQNKPENRTITASVSVGTLYKEIEIQVVGTEVVVNGPPSVILGQSAEFTVFLANSDGVGIGNQTVLLSSLNNNQLDQTELVTDAEGQVTVTLTADNSGLDLITASAINAIGSLSISVQQDSFSFTDVSEEDVPLGQISDIDLTWLKENIPFAGGNISFTTTRGELSSSSVVTNSEGVATIQIQSSNAGKALISAQGEDSDGNIVNARTQVEFVATEVDNIIVSASSSSIGPSGQKSTITAILRDPAGNLVKGKTVSFNADDVSGGDIFPAEAVTDSNGLASAVFTSNTVTNEDGITITVTESESKLSASTKLTIADRAQFISIGTGNEIEAPDETSYLKKFTVFVTDANSNPVSNVNLTITGTPVKYTELLEPNAEVGDVNYQVIRPAFYKGYWRAFPDVDSFQYWVAVQTFGCSNEDIDGDAILDSNEDTNGNNNLTPGNIISIDGNVTTDENGQAVIELRYAKTFAAWGQVKITASTPVSGSESKTSQFYVLGASAADLRIESTPPNTNPFGSGVNLVEDPDNLGNFIDDGANRTCTNAL</sequence>
<feature type="domain" description="Big-1" evidence="2">
    <location>
        <begin position="357"/>
        <end position="452"/>
    </location>
</feature>
<evidence type="ECO:0000313" key="4">
    <source>
        <dbReference type="Proteomes" id="UP001521137"/>
    </source>
</evidence>
<dbReference type="InterPro" id="IPR003344">
    <property type="entry name" value="Big_1_dom"/>
</dbReference>
<dbReference type="PANTHER" id="PTHR39576:SF1">
    <property type="entry name" value="INVASIN"/>
    <property type="match status" value="1"/>
</dbReference>
<comment type="similarity">
    <text evidence="1">Belongs to the intimin/invasin family.</text>
</comment>
<accession>A0ABS9D1B7</accession>
<evidence type="ECO:0000259" key="2">
    <source>
        <dbReference type="SMART" id="SM00634"/>
    </source>
</evidence>
<protein>
    <submittedName>
        <fullName evidence="3">Ig-like domain-containing protein</fullName>
    </submittedName>
</protein>
<dbReference type="PANTHER" id="PTHR39576">
    <property type="entry name" value="ATTACHING AND EFFACING PROTEIN HOMOLOG-RELATED-RELATED"/>
    <property type="match status" value="1"/>
</dbReference>
<dbReference type="SUPFAM" id="SSF49373">
    <property type="entry name" value="Invasin/intimin cell-adhesion fragments"/>
    <property type="match status" value="6"/>
</dbReference>
<gene>
    <name evidence="3" type="ORF">L0668_01120</name>
</gene>
<keyword evidence="4" id="KW-1185">Reference proteome</keyword>
<feature type="domain" description="Big-1" evidence="2">
    <location>
        <begin position="270"/>
        <end position="352"/>
    </location>
</feature>
<dbReference type="Pfam" id="PF02369">
    <property type="entry name" value="Big_1"/>
    <property type="match status" value="2"/>
</dbReference>
<feature type="domain" description="Big-1" evidence="2">
    <location>
        <begin position="457"/>
        <end position="543"/>
    </location>
</feature>
<feature type="domain" description="Big-1" evidence="2">
    <location>
        <begin position="166"/>
        <end position="256"/>
    </location>
</feature>
<dbReference type="PROSITE" id="PS51257">
    <property type="entry name" value="PROKAR_LIPOPROTEIN"/>
    <property type="match status" value="1"/>
</dbReference>
<name>A0ABS9D1B7_9ALTE</name>
<evidence type="ECO:0000313" key="3">
    <source>
        <dbReference type="EMBL" id="MCF2946692.1"/>
    </source>
</evidence>
<reference evidence="3 4" key="1">
    <citation type="submission" date="2022-01" db="EMBL/GenBank/DDBJ databases">
        <title>Paraglaciecola sp. G1-23.</title>
        <authorList>
            <person name="Jin M.S."/>
            <person name="Han D.M."/>
            <person name="Kim H.M."/>
            <person name="Jeon C.O."/>
        </authorList>
    </citation>
    <scope>NUCLEOTIDE SEQUENCE [LARGE SCALE GENOMIC DNA]</scope>
    <source>
        <strain evidence="3 4">G1-23</strain>
    </source>
</reference>
<dbReference type="Gene3D" id="2.60.40.10">
    <property type="entry name" value="Immunoglobulins"/>
    <property type="match status" value="6"/>
</dbReference>
<dbReference type="RefSeq" id="WP_235310218.1">
    <property type="nucleotide sequence ID" value="NZ_JAKGAS010000001.1"/>
</dbReference>
<dbReference type="SMART" id="SM00634">
    <property type="entry name" value="BID_1"/>
    <property type="match status" value="6"/>
</dbReference>
<evidence type="ECO:0000256" key="1">
    <source>
        <dbReference type="ARBA" id="ARBA00010116"/>
    </source>
</evidence>
<proteinExistence type="inferred from homology"/>
<comment type="caution">
    <text evidence="3">The sequence shown here is derived from an EMBL/GenBank/DDBJ whole genome shotgun (WGS) entry which is preliminary data.</text>
</comment>